<keyword evidence="2" id="KW-0472">Membrane</keyword>
<reference evidence="3 4" key="1">
    <citation type="submission" date="2023-07" db="EMBL/GenBank/DDBJ databases">
        <title>Sorghum-associated microbial communities from plants grown in Nebraska, USA.</title>
        <authorList>
            <person name="Schachtman D."/>
        </authorList>
    </citation>
    <scope>NUCLEOTIDE SEQUENCE [LARGE SCALE GENOMIC DNA]</scope>
    <source>
        <strain evidence="3 4">BE190</strain>
    </source>
</reference>
<protein>
    <submittedName>
        <fullName evidence="3">Membrane protein YgcG</fullName>
    </submittedName>
</protein>
<feature type="transmembrane region" description="Helical" evidence="2">
    <location>
        <begin position="28"/>
        <end position="47"/>
    </location>
</feature>
<organism evidence="3 4">
    <name type="scientific">Cellvibrio fibrivorans</name>
    <dbReference type="NCBI Taxonomy" id="126350"/>
    <lineage>
        <taxon>Bacteria</taxon>
        <taxon>Pseudomonadati</taxon>
        <taxon>Pseudomonadota</taxon>
        <taxon>Gammaproteobacteria</taxon>
        <taxon>Cellvibrionales</taxon>
        <taxon>Cellvibrionaceae</taxon>
        <taxon>Cellvibrio</taxon>
    </lineage>
</organism>
<comment type="caution">
    <text evidence="3">The sequence shown here is derived from an EMBL/GenBank/DDBJ whole genome shotgun (WGS) entry which is preliminary data.</text>
</comment>
<accession>A0ABU1UZ32</accession>
<dbReference type="EMBL" id="JAVDVX010000004">
    <property type="protein sequence ID" value="MDR7090453.1"/>
    <property type="molecule type" value="Genomic_DNA"/>
</dbReference>
<keyword evidence="2" id="KW-1133">Transmembrane helix</keyword>
<evidence type="ECO:0000313" key="3">
    <source>
        <dbReference type="EMBL" id="MDR7090453.1"/>
    </source>
</evidence>
<keyword evidence="2" id="KW-0812">Transmembrane</keyword>
<dbReference type="RefSeq" id="WP_310072785.1">
    <property type="nucleotide sequence ID" value="NZ_JAVDVX010000004.1"/>
</dbReference>
<gene>
    <name evidence="3" type="ORF">J2X05_002477</name>
</gene>
<keyword evidence="4" id="KW-1185">Reference proteome</keyword>
<sequence length="88" mass="9436">MRRPILLLIIMAIAYSQSELMSQDIVKGVMFPLLFSAALLILLIWLVRRFHSNRRGDGGSGDSGDVFHSSGKSSDRDLGDGGGDGGGE</sequence>
<evidence type="ECO:0000256" key="2">
    <source>
        <dbReference type="SAM" id="Phobius"/>
    </source>
</evidence>
<dbReference type="Proteomes" id="UP001253595">
    <property type="component" value="Unassembled WGS sequence"/>
</dbReference>
<feature type="region of interest" description="Disordered" evidence="1">
    <location>
        <begin position="55"/>
        <end position="88"/>
    </location>
</feature>
<evidence type="ECO:0000256" key="1">
    <source>
        <dbReference type="SAM" id="MobiDB-lite"/>
    </source>
</evidence>
<name>A0ABU1UZ32_9GAMM</name>
<feature type="compositionally biased region" description="Low complexity" evidence="1">
    <location>
        <begin position="63"/>
        <end position="72"/>
    </location>
</feature>
<evidence type="ECO:0000313" key="4">
    <source>
        <dbReference type="Proteomes" id="UP001253595"/>
    </source>
</evidence>
<proteinExistence type="predicted"/>